<protein>
    <recommendedName>
        <fullName evidence="3">MULE transposase domain-containing protein</fullName>
    </recommendedName>
</protein>
<dbReference type="EMBL" id="JAEPRB010000492">
    <property type="protein sequence ID" value="KAG2215688.1"/>
    <property type="molecule type" value="Genomic_DNA"/>
</dbReference>
<reference evidence="1 2" key="1">
    <citation type="submission" date="2020-12" db="EMBL/GenBank/DDBJ databases">
        <title>Metabolic potential, ecology and presence of endohyphal bacteria is reflected in genomic diversity of Mucoromycotina.</title>
        <authorList>
            <person name="Muszewska A."/>
            <person name="Okrasinska A."/>
            <person name="Steczkiewicz K."/>
            <person name="Drgas O."/>
            <person name="Orlowska M."/>
            <person name="Perlinska-Lenart U."/>
            <person name="Aleksandrzak-Piekarczyk T."/>
            <person name="Szatraj K."/>
            <person name="Zielenkiewicz U."/>
            <person name="Pilsyk S."/>
            <person name="Malc E."/>
            <person name="Mieczkowski P."/>
            <person name="Kruszewska J.S."/>
            <person name="Biernat P."/>
            <person name="Pawlowska J."/>
        </authorList>
    </citation>
    <scope>NUCLEOTIDE SEQUENCE [LARGE SCALE GENOMIC DNA]</scope>
    <source>
        <strain evidence="1 2">CBS 142.35</strain>
    </source>
</reference>
<dbReference type="AlphaFoldDB" id="A0A8H7RS81"/>
<proteinExistence type="predicted"/>
<comment type="caution">
    <text evidence="1">The sequence shown here is derived from an EMBL/GenBank/DDBJ whole genome shotgun (WGS) entry which is preliminary data.</text>
</comment>
<sequence>MIDCSVTEMDAILSTFGTQVQVLVCHWHIRRAWEKKLNNTADSKALRKKARVYSSSLMYAKDPEEFDGIHFHTTWLVTQVVDCSYRQSISQVFHGFEYVSLTKEEKKRHKTAYELDDDVAADYISAIDM</sequence>
<accession>A0A8H7RS81</accession>
<evidence type="ECO:0008006" key="3">
    <source>
        <dbReference type="Google" id="ProtNLM"/>
    </source>
</evidence>
<keyword evidence="2" id="KW-1185">Reference proteome</keyword>
<evidence type="ECO:0000313" key="1">
    <source>
        <dbReference type="EMBL" id="KAG2215688.1"/>
    </source>
</evidence>
<name>A0A8H7RS81_9FUNG</name>
<evidence type="ECO:0000313" key="2">
    <source>
        <dbReference type="Proteomes" id="UP000646827"/>
    </source>
</evidence>
<gene>
    <name evidence="1" type="ORF">INT45_008276</name>
</gene>
<dbReference type="OrthoDB" id="2283240at2759"/>
<organism evidence="1 2">
    <name type="scientific">Circinella minor</name>
    <dbReference type="NCBI Taxonomy" id="1195481"/>
    <lineage>
        <taxon>Eukaryota</taxon>
        <taxon>Fungi</taxon>
        <taxon>Fungi incertae sedis</taxon>
        <taxon>Mucoromycota</taxon>
        <taxon>Mucoromycotina</taxon>
        <taxon>Mucoromycetes</taxon>
        <taxon>Mucorales</taxon>
        <taxon>Lichtheimiaceae</taxon>
        <taxon>Circinella</taxon>
    </lineage>
</organism>
<dbReference type="Proteomes" id="UP000646827">
    <property type="component" value="Unassembled WGS sequence"/>
</dbReference>